<name>A0ACC4DE51_PURLI</name>
<proteinExistence type="predicted"/>
<organism evidence="1 2">
    <name type="scientific">Purpureocillium lilacinum</name>
    <name type="common">Paecilomyces lilacinus</name>
    <dbReference type="NCBI Taxonomy" id="33203"/>
    <lineage>
        <taxon>Eukaryota</taxon>
        <taxon>Fungi</taxon>
        <taxon>Dikarya</taxon>
        <taxon>Ascomycota</taxon>
        <taxon>Pezizomycotina</taxon>
        <taxon>Sordariomycetes</taxon>
        <taxon>Hypocreomycetidae</taxon>
        <taxon>Hypocreales</taxon>
        <taxon>Ophiocordycipitaceae</taxon>
        <taxon>Purpureocillium</taxon>
    </lineage>
</organism>
<gene>
    <name evidence="1" type="ORF">ACCO45_009951</name>
</gene>
<dbReference type="Proteomes" id="UP001638806">
    <property type="component" value="Unassembled WGS sequence"/>
</dbReference>
<reference evidence="1" key="1">
    <citation type="submission" date="2024-12" db="EMBL/GenBank/DDBJ databases">
        <title>Comparative genomics and development of molecular markers within Purpureocillium lilacinum and among Purpureocillium species.</title>
        <authorList>
            <person name="Yeh Z.-Y."/>
            <person name="Ni N.-T."/>
            <person name="Lo P.-H."/>
            <person name="Mushyakhwo K."/>
            <person name="Lin C.-F."/>
            <person name="Nai Y.-S."/>
        </authorList>
    </citation>
    <scope>NUCLEOTIDE SEQUENCE</scope>
    <source>
        <strain evidence="1">NCHU-NPUST-175</strain>
    </source>
</reference>
<accession>A0ACC4DE51</accession>
<evidence type="ECO:0000313" key="1">
    <source>
        <dbReference type="EMBL" id="KAL3954388.1"/>
    </source>
</evidence>
<protein>
    <submittedName>
        <fullName evidence="1">Uncharacterized protein</fullName>
    </submittedName>
</protein>
<keyword evidence="2" id="KW-1185">Reference proteome</keyword>
<comment type="caution">
    <text evidence="1">The sequence shown here is derived from an EMBL/GenBank/DDBJ whole genome shotgun (WGS) entry which is preliminary data.</text>
</comment>
<dbReference type="EMBL" id="JBGNUJ010000010">
    <property type="protein sequence ID" value="KAL3954388.1"/>
    <property type="molecule type" value="Genomic_DNA"/>
</dbReference>
<evidence type="ECO:0000313" key="2">
    <source>
        <dbReference type="Proteomes" id="UP001638806"/>
    </source>
</evidence>
<sequence length="129" mass="14287">MSTSQEPSAFSLLRPSKSLASQLERESSAAVPDHPTIGDLPQAVWRNKRYVLEESLARKGSKGRKSWIRRHGLFVVELGADNTLLNPYWACRLCDAKGQPVFFAAAATTSAADHLRKYVDCCPARLELT</sequence>